<dbReference type="EMBL" id="FNBU01000007">
    <property type="protein sequence ID" value="SDF33829.1"/>
    <property type="molecule type" value="Genomic_DNA"/>
</dbReference>
<dbReference type="CDD" id="cd11640">
    <property type="entry name" value="HutP"/>
    <property type="match status" value="1"/>
</dbReference>
<dbReference type="RefSeq" id="WP_093689140.1">
    <property type="nucleotide sequence ID" value="NZ_FNBU01000007.1"/>
</dbReference>
<dbReference type="Proteomes" id="UP000243333">
    <property type="component" value="Unassembled WGS sequence"/>
</dbReference>
<keyword evidence="10" id="KW-1185">Reference proteome</keyword>
<dbReference type="AlphaFoldDB" id="A0A1G7KAE9"/>
<organism evidence="9 10">
    <name type="scientific">Sporolituus thermophilus DSM 23256</name>
    <dbReference type="NCBI Taxonomy" id="1123285"/>
    <lineage>
        <taxon>Bacteria</taxon>
        <taxon>Bacillati</taxon>
        <taxon>Bacillota</taxon>
        <taxon>Negativicutes</taxon>
        <taxon>Selenomonadales</taxon>
        <taxon>Sporomusaceae</taxon>
        <taxon>Sporolituus</taxon>
    </lineage>
</organism>
<sequence length="151" mass="16023">MSDFNPPFLVQSIRSVATAAMLLALTRTISDEETVKKMLADQGYRFVVTEVGGKSSLTEFQEKTTKAVIGAALNSGIIGKSATNYHALLHATDEAKRGIMVNVASSVSLAVKIAIVRDDSWIAVALFGDSALHPLTNHERAGLGVMHLGNG</sequence>
<protein>
    <recommendedName>
        <fullName evidence="4">Hut operon positive regulatory protein</fullName>
    </recommendedName>
</protein>
<dbReference type="InterPro" id="IPR015111">
    <property type="entry name" value="Regulatory_HutP"/>
</dbReference>
<evidence type="ECO:0000313" key="9">
    <source>
        <dbReference type="EMBL" id="SDF33829.1"/>
    </source>
</evidence>
<comment type="subunit">
    <text evidence="3">Homohexamer.</text>
</comment>
<evidence type="ECO:0000256" key="7">
    <source>
        <dbReference type="ARBA" id="ARBA00023159"/>
    </source>
</evidence>
<evidence type="ECO:0000256" key="8">
    <source>
        <dbReference type="ARBA" id="ARBA00023163"/>
    </source>
</evidence>
<comment type="function">
    <text evidence="1">Antiterminator that binds to cis-acting regulatory sequences on the mRNA in the presence of histidine, thereby suppressing transcription termination and activating the hut operon for histidine utilization.</text>
</comment>
<proteinExistence type="inferred from homology"/>
<gene>
    <name evidence="9" type="ORF">SAMN05660235_01256</name>
</gene>
<evidence type="ECO:0000256" key="2">
    <source>
        <dbReference type="ARBA" id="ARBA00009992"/>
    </source>
</evidence>
<dbReference type="STRING" id="1123285.SAMN05660235_01256"/>
<dbReference type="Pfam" id="PF09021">
    <property type="entry name" value="HutP"/>
    <property type="match status" value="1"/>
</dbReference>
<keyword evidence="7" id="KW-0010">Activator</keyword>
<evidence type="ECO:0000256" key="3">
    <source>
        <dbReference type="ARBA" id="ARBA00011643"/>
    </source>
</evidence>
<evidence type="ECO:0000256" key="6">
    <source>
        <dbReference type="ARBA" id="ARBA00023015"/>
    </source>
</evidence>
<name>A0A1G7KAE9_9FIRM</name>
<dbReference type="OrthoDB" id="1724774at2"/>
<evidence type="ECO:0000256" key="1">
    <source>
        <dbReference type="ARBA" id="ARBA00002945"/>
    </source>
</evidence>
<keyword evidence="5" id="KW-0694">RNA-binding</keyword>
<accession>A0A1G7KAE9</accession>
<dbReference type="Gene3D" id="3.40.1510.10">
    <property type="entry name" value="Hut operon regulatory protein HutP"/>
    <property type="match status" value="1"/>
</dbReference>
<evidence type="ECO:0000256" key="4">
    <source>
        <dbReference type="ARBA" id="ARBA00019377"/>
    </source>
</evidence>
<keyword evidence="6" id="KW-0805">Transcription regulation</keyword>
<dbReference type="InterPro" id="IPR036482">
    <property type="entry name" value="Regulatory_HutP_sf"/>
</dbReference>
<dbReference type="SUPFAM" id="SSF111064">
    <property type="entry name" value="Hut operon positive regulatory protein HutP"/>
    <property type="match status" value="1"/>
</dbReference>
<reference evidence="10" key="1">
    <citation type="submission" date="2016-10" db="EMBL/GenBank/DDBJ databases">
        <authorList>
            <person name="Varghese N."/>
            <person name="Submissions S."/>
        </authorList>
    </citation>
    <scope>NUCLEOTIDE SEQUENCE [LARGE SCALE GENOMIC DNA]</scope>
    <source>
        <strain evidence="10">DSM 23256</strain>
    </source>
</reference>
<evidence type="ECO:0000313" key="10">
    <source>
        <dbReference type="Proteomes" id="UP000243333"/>
    </source>
</evidence>
<keyword evidence="8" id="KW-0804">Transcription</keyword>
<comment type="similarity">
    <text evidence="2">Belongs to the HutP family.</text>
</comment>
<dbReference type="GO" id="GO:0003723">
    <property type="term" value="F:RNA binding"/>
    <property type="evidence" value="ECO:0007669"/>
    <property type="project" value="UniProtKB-KW"/>
</dbReference>
<evidence type="ECO:0000256" key="5">
    <source>
        <dbReference type="ARBA" id="ARBA00022884"/>
    </source>
</evidence>